<name>A0ABS3YYP7_9BACT</name>
<feature type="transmembrane region" description="Helical" evidence="1">
    <location>
        <begin position="293"/>
        <end position="314"/>
    </location>
</feature>
<keyword evidence="1" id="KW-0812">Transmembrane</keyword>
<keyword evidence="1" id="KW-0472">Membrane</keyword>
<protein>
    <recommendedName>
        <fullName evidence="4">Beta-carotene 15,15'-monooxygenase</fullName>
    </recommendedName>
</protein>
<dbReference type="EMBL" id="JAGHKO010000005">
    <property type="protein sequence ID" value="MBO9202998.1"/>
    <property type="molecule type" value="Genomic_DNA"/>
</dbReference>
<feature type="transmembrane region" description="Helical" evidence="1">
    <location>
        <begin position="21"/>
        <end position="40"/>
    </location>
</feature>
<feature type="transmembrane region" description="Helical" evidence="1">
    <location>
        <begin position="60"/>
        <end position="81"/>
    </location>
</feature>
<dbReference type="Proteomes" id="UP000677244">
    <property type="component" value="Unassembled WGS sequence"/>
</dbReference>
<evidence type="ECO:0008006" key="4">
    <source>
        <dbReference type="Google" id="ProtNLM"/>
    </source>
</evidence>
<feature type="transmembrane region" description="Helical" evidence="1">
    <location>
        <begin position="349"/>
        <end position="366"/>
    </location>
</feature>
<feature type="transmembrane region" description="Helical" evidence="1">
    <location>
        <begin position="226"/>
        <end position="246"/>
    </location>
</feature>
<accession>A0ABS3YYP7</accession>
<keyword evidence="3" id="KW-1185">Reference proteome</keyword>
<keyword evidence="1" id="KW-1133">Transmembrane helix</keyword>
<evidence type="ECO:0000313" key="2">
    <source>
        <dbReference type="EMBL" id="MBO9202998.1"/>
    </source>
</evidence>
<feature type="transmembrane region" description="Helical" evidence="1">
    <location>
        <begin position="196"/>
        <end position="214"/>
    </location>
</feature>
<gene>
    <name evidence="2" type="ORF">J7I42_22090</name>
</gene>
<sequence length="377" mass="43623">MNIQRSLLFKSLVTPFYRQNAALLCFVYYIMTLAVGRANGVGLLEYHYSLIRGMLTDTSFLLAVCGGWLIYAIKCAQFVASTLQKPAFTYLYQLSLVNKRKLYLLLLQVQLILFLPVLSYLVVVLGIGYHEHWYVAASLALLFNVIVCTTSAGCYLYLFQQQGSFPFVIKWKWPPLLKRQYYVSFLLRYVLEKGKVLFLVTKLYNCLTLYLLLAGRDPARSSDIRMMALFFSAGMLGHGILVHRLKEMENTGLSFYRSLPVSIGRRFVQYCLFYFCLFIPEIITLAARTPDCLTYSEAGFFIFFGFGILLLLNSLQLYNYLNLKNYLVNVAQLFFAVIIAMVVRQLYALSLLFFILAIILFFQRYYRFEPQQNPDLL</sequence>
<reference evidence="2 3" key="1">
    <citation type="submission" date="2021-03" db="EMBL/GenBank/DDBJ databases">
        <title>Assistant Professor.</title>
        <authorList>
            <person name="Huq M.A."/>
        </authorList>
    </citation>
    <scope>NUCLEOTIDE SEQUENCE [LARGE SCALE GENOMIC DNA]</scope>
    <source>
        <strain evidence="2 3">MAH-29</strain>
    </source>
</reference>
<feature type="transmembrane region" description="Helical" evidence="1">
    <location>
        <begin position="102"/>
        <end position="127"/>
    </location>
</feature>
<organism evidence="2 3">
    <name type="scientific">Niastella soli</name>
    <dbReference type="NCBI Taxonomy" id="2821487"/>
    <lineage>
        <taxon>Bacteria</taxon>
        <taxon>Pseudomonadati</taxon>
        <taxon>Bacteroidota</taxon>
        <taxon>Chitinophagia</taxon>
        <taxon>Chitinophagales</taxon>
        <taxon>Chitinophagaceae</taxon>
        <taxon>Niastella</taxon>
    </lineage>
</organism>
<evidence type="ECO:0000313" key="3">
    <source>
        <dbReference type="Proteomes" id="UP000677244"/>
    </source>
</evidence>
<proteinExistence type="predicted"/>
<feature type="transmembrane region" description="Helical" evidence="1">
    <location>
        <begin position="267"/>
        <end position="287"/>
    </location>
</feature>
<feature type="transmembrane region" description="Helical" evidence="1">
    <location>
        <begin position="326"/>
        <end position="343"/>
    </location>
</feature>
<comment type="caution">
    <text evidence="2">The sequence shown here is derived from an EMBL/GenBank/DDBJ whole genome shotgun (WGS) entry which is preliminary data.</text>
</comment>
<dbReference type="RefSeq" id="WP_209141055.1">
    <property type="nucleotide sequence ID" value="NZ_JAGHKO010000005.1"/>
</dbReference>
<feature type="transmembrane region" description="Helical" evidence="1">
    <location>
        <begin position="133"/>
        <end position="158"/>
    </location>
</feature>
<evidence type="ECO:0000256" key="1">
    <source>
        <dbReference type="SAM" id="Phobius"/>
    </source>
</evidence>